<evidence type="ECO:0000256" key="3">
    <source>
        <dbReference type="ARBA" id="ARBA00010183"/>
    </source>
</evidence>
<dbReference type="AlphaFoldDB" id="A0A6N9SZ16"/>
<dbReference type="CDD" id="cd10845">
    <property type="entry name" value="DSRM_RNAse_III_family"/>
    <property type="match status" value="1"/>
</dbReference>
<feature type="active site" evidence="15">
    <location>
        <position position="125"/>
    </location>
</feature>
<dbReference type="GO" id="GO:0010468">
    <property type="term" value="P:regulation of gene expression"/>
    <property type="evidence" value="ECO:0007669"/>
    <property type="project" value="TreeGrafter"/>
</dbReference>
<comment type="catalytic activity">
    <reaction evidence="1 15">
        <text>Endonucleolytic cleavage to 5'-phosphomonoester.</text>
        <dbReference type="EC" id="3.1.26.3"/>
    </reaction>
</comment>
<evidence type="ECO:0000256" key="9">
    <source>
        <dbReference type="ARBA" id="ARBA00022722"/>
    </source>
</evidence>
<dbReference type="RefSeq" id="WP_163460943.1">
    <property type="nucleotide sequence ID" value="NZ_JAAAMG010000001.1"/>
</dbReference>
<dbReference type="PANTHER" id="PTHR11207:SF0">
    <property type="entry name" value="RIBONUCLEASE 3"/>
    <property type="match status" value="1"/>
</dbReference>
<dbReference type="GO" id="GO:0006364">
    <property type="term" value="P:rRNA processing"/>
    <property type="evidence" value="ECO:0007669"/>
    <property type="project" value="UniProtKB-UniRule"/>
</dbReference>
<comment type="subcellular location">
    <subcellularLocation>
        <location evidence="2 15">Cytoplasm</location>
    </subcellularLocation>
</comment>
<dbReference type="GO" id="GO:0019843">
    <property type="term" value="F:rRNA binding"/>
    <property type="evidence" value="ECO:0007669"/>
    <property type="project" value="UniProtKB-KW"/>
</dbReference>
<evidence type="ECO:0000256" key="6">
    <source>
        <dbReference type="ARBA" id="ARBA00022552"/>
    </source>
</evidence>
<evidence type="ECO:0000256" key="5">
    <source>
        <dbReference type="ARBA" id="ARBA00022490"/>
    </source>
</evidence>
<dbReference type="InterPro" id="IPR000999">
    <property type="entry name" value="RNase_III_dom"/>
</dbReference>
<dbReference type="GO" id="GO:0042802">
    <property type="term" value="F:identical protein binding"/>
    <property type="evidence" value="ECO:0007669"/>
    <property type="project" value="UniProtKB-ARBA"/>
</dbReference>
<comment type="subunit">
    <text evidence="4 15">Homodimer.</text>
</comment>
<dbReference type="Gene3D" id="1.10.1520.10">
    <property type="entry name" value="Ribonuclease III domain"/>
    <property type="match status" value="1"/>
</dbReference>
<feature type="binding site" evidence="15">
    <location>
        <position position="49"/>
    </location>
    <ligand>
        <name>Mg(2+)</name>
        <dbReference type="ChEBI" id="CHEBI:18420"/>
    </ligand>
</feature>
<feature type="domain" description="RNase III" evidence="17">
    <location>
        <begin position="10"/>
        <end position="136"/>
    </location>
</feature>
<keyword evidence="8 15" id="KW-0819">tRNA processing</keyword>
<dbReference type="EMBL" id="JAAAMG010000001">
    <property type="protein sequence ID" value="NDW02969.1"/>
    <property type="molecule type" value="Genomic_DNA"/>
</dbReference>
<dbReference type="NCBIfam" id="TIGR02191">
    <property type="entry name" value="RNaseIII"/>
    <property type="match status" value="1"/>
</dbReference>
<dbReference type="SUPFAM" id="SSF69065">
    <property type="entry name" value="RNase III domain-like"/>
    <property type="match status" value="1"/>
</dbReference>
<gene>
    <name evidence="15" type="primary">rnc</name>
    <name evidence="18" type="ORF">GTK09_00875</name>
</gene>
<keyword evidence="10 15" id="KW-0479">Metal-binding</keyword>
<keyword evidence="19" id="KW-1185">Reference proteome</keyword>
<proteinExistence type="inferred from homology"/>
<dbReference type="EC" id="3.1.26.3" evidence="15"/>
<evidence type="ECO:0000313" key="19">
    <source>
        <dbReference type="Proteomes" id="UP000469011"/>
    </source>
</evidence>
<organism evidence="18 19">
    <name type="scientific">Jiella pacifica</name>
    <dbReference type="NCBI Taxonomy" id="2696469"/>
    <lineage>
        <taxon>Bacteria</taxon>
        <taxon>Pseudomonadati</taxon>
        <taxon>Pseudomonadota</taxon>
        <taxon>Alphaproteobacteria</taxon>
        <taxon>Hyphomicrobiales</taxon>
        <taxon>Aurantimonadaceae</taxon>
        <taxon>Jiella</taxon>
    </lineage>
</organism>
<feature type="active site" evidence="15">
    <location>
        <position position="53"/>
    </location>
</feature>
<accession>A0A6N9SZ16</accession>
<evidence type="ECO:0000259" key="17">
    <source>
        <dbReference type="PROSITE" id="PS50142"/>
    </source>
</evidence>
<dbReference type="InterPro" id="IPR011907">
    <property type="entry name" value="RNase_III"/>
</dbReference>
<dbReference type="Pfam" id="PF14622">
    <property type="entry name" value="Ribonucleas_3_3"/>
    <property type="match status" value="1"/>
</dbReference>
<keyword evidence="11 15" id="KW-0255">Endonuclease</keyword>
<evidence type="ECO:0000256" key="7">
    <source>
        <dbReference type="ARBA" id="ARBA00022664"/>
    </source>
</evidence>
<evidence type="ECO:0000256" key="1">
    <source>
        <dbReference type="ARBA" id="ARBA00000109"/>
    </source>
</evidence>
<evidence type="ECO:0000256" key="4">
    <source>
        <dbReference type="ARBA" id="ARBA00011738"/>
    </source>
</evidence>
<dbReference type="Gene3D" id="3.30.160.20">
    <property type="match status" value="1"/>
</dbReference>
<keyword evidence="6 15" id="KW-0698">rRNA processing</keyword>
<keyword evidence="5 15" id="KW-0963">Cytoplasm</keyword>
<dbReference type="GO" id="GO:0004525">
    <property type="term" value="F:ribonuclease III activity"/>
    <property type="evidence" value="ECO:0007669"/>
    <property type="project" value="UniProtKB-UniRule"/>
</dbReference>
<evidence type="ECO:0000256" key="15">
    <source>
        <dbReference type="HAMAP-Rule" id="MF_00104"/>
    </source>
</evidence>
<evidence type="ECO:0000256" key="14">
    <source>
        <dbReference type="ARBA" id="ARBA00022884"/>
    </source>
</evidence>
<sequence>MARVKREKALDELQERIGVPIRDKERFERALTHASLSSEGGAKSYERLEFLGDRVLGLVIAERLFGQFPDADEGELSLRLNALVSADACAEIADEIGLFDYVRQGSDLKKLKGERTKNIRADLVESLIAAIYLGEGLETARDFITRHWGERLDADVVARRDPKTALQEWAHQRGPVAPRYETIDRSGPDHEPVFTIRVAVDGVEPGEGQGRSKRIAEQEAAAAVLRREGIWKDQD</sequence>
<evidence type="ECO:0000256" key="8">
    <source>
        <dbReference type="ARBA" id="ARBA00022694"/>
    </source>
</evidence>
<feature type="binding site" evidence="15">
    <location>
        <position position="122"/>
    </location>
    <ligand>
        <name>Mg(2+)</name>
        <dbReference type="ChEBI" id="CHEBI:18420"/>
    </ligand>
</feature>
<feature type="domain" description="DRBM" evidence="16">
    <location>
        <begin position="161"/>
        <end position="230"/>
    </location>
</feature>
<reference evidence="18 19" key="1">
    <citation type="submission" date="2020-01" db="EMBL/GenBank/DDBJ databases">
        <title>Jiella pacifica sp. nov.</title>
        <authorList>
            <person name="Xue Z."/>
            <person name="Zhu S."/>
            <person name="Chen J."/>
            <person name="Yang J."/>
        </authorList>
    </citation>
    <scope>NUCLEOTIDE SEQUENCE [LARGE SCALE GENOMIC DNA]</scope>
    <source>
        <strain evidence="18 19">40Bstr34</strain>
    </source>
</reference>
<evidence type="ECO:0000256" key="12">
    <source>
        <dbReference type="ARBA" id="ARBA00022801"/>
    </source>
</evidence>
<evidence type="ECO:0000256" key="10">
    <source>
        <dbReference type="ARBA" id="ARBA00022723"/>
    </source>
</evidence>
<feature type="binding site" evidence="15">
    <location>
        <position position="125"/>
    </location>
    <ligand>
        <name>Mg(2+)</name>
        <dbReference type="ChEBI" id="CHEBI:18420"/>
    </ligand>
</feature>
<dbReference type="PROSITE" id="PS00517">
    <property type="entry name" value="RNASE_3_1"/>
    <property type="match status" value="1"/>
</dbReference>
<dbReference type="HAMAP" id="MF_00104">
    <property type="entry name" value="RNase_III"/>
    <property type="match status" value="1"/>
</dbReference>
<dbReference type="GO" id="GO:0005737">
    <property type="term" value="C:cytoplasm"/>
    <property type="evidence" value="ECO:0007669"/>
    <property type="project" value="UniProtKB-SubCell"/>
</dbReference>
<comment type="caution">
    <text evidence="18">The sequence shown here is derived from an EMBL/GenBank/DDBJ whole genome shotgun (WGS) entry which is preliminary data.</text>
</comment>
<dbReference type="FunFam" id="3.30.160.20:FF:000003">
    <property type="entry name" value="Ribonuclease 3"/>
    <property type="match status" value="1"/>
</dbReference>
<protein>
    <recommendedName>
        <fullName evidence="15">Ribonuclease 3</fullName>
        <ecNumber evidence="15">3.1.26.3</ecNumber>
    </recommendedName>
    <alternativeName>
        <fullName evidence="15">Ribonuclease III</fullName>
        <shortName evidence="15">RNase III</shortName>
    </alternativeName>
</protein>
<keyword evidence="15" id="KW-0699">rRNA-binding</keyword>
<dbReference type="Pfam" id="PF00035">
    <property type="entry name" value="dsrm"/>
    <property type="match status" value="1"/>
</dbReference>
<keyword evidence="9 15" id="KW-0540">Nuclease</keyword>
<dbReference type="Proteomes" id="UP000469011">
    <property type="component" value="Unassembled WGS sequence"/>
</dbReference>
<dbReference type="PANTHER" id="PTHR11207">
    <property type="entry name" value="RIBONUCLEASE III"/>
    <property type="match status" value="1"/>
</dbReference>
<dbReference type="GO" id="GO:0008033">
    <property type="term" value="P:tRNA processing"/>
    <property type="evidence" value="ECO:0007669"/>
    <property type="project" value="UniProtKB-KW"/>
</dbReference>
<keyword evidence="7 15" id="KW-0507">mRNA processing</keyword>
<dbReference type="GO" id="GO:0046872">
    <property type="term" value="F:metal ion binding"/>
    <property type="evidence" value="ECO:0007669"/>
    <property type="project" value="UniProtKB-KW"/>
</dbReference>
<dbReference type="CDD" id="cd00593">
    <property type="entry name" value="RIBOc"/>
    <property type="match status" value="1"/>
</dbReference>
<dbReference type="SMART" id="SM00358">
    <property type="entry name" value="DSRM"/>
    <property type="match status" value="1"/>
</dbReference>
<dbReference type="SUPFAM" id="SSF54768">
    <property type="entry name" value="dsRNA-binding domain-like"/>
    <property type="match status" value="1"/>
</dbReference>
<evidence type="ECO:0000256" key="2">
    <source>
        <dbReference type="ARBA" id="ARBA00004496"/>
    </source>
</evidence>
<comment type="similarity">
    <text evidence="3">Belongs to the ribonuclease III family.</text>
</comment>
<evidence type="ECO:0000313" key="18">
    <source>
        <dbReference type="EMBL" id="NDW02969.1"/>
    </source>
</evidence>
<dbReference type="PROSITE" id="PS50142">
    <property type="entry name" value="RNASE_3_2"/>
    <property type="match status" value="1"/>
</dbReference>
<comment type="function">
    <text evidence="15">Digests double-stranded RNA. Involved in the processing of primary rRNA transcript to yield the immediate precursors to the large and small rRNAs (23S and 16S). Processes some mRNAs, and tRNAs when they are encoded in the rRNA operon. Processes pre-crRNA and tracrRNA of type II CRISPR loci if present in the organism.</text>
</comment>
<dbReference type="GO" id="GO:0003725">
    <property type="term" value="F:double-stranded RNA binding"/>
    <property type="evidence" value="ECO:0007669"/>
    <property type="project" value="TreeGrafter"/>
</dbReference>
<keyword evidence="13 15" id="KW-0460">Magnesium</keyword>
<dbReference type="InterPro" id="IPR036389">
    <property type="entry name" value="RNase_III_sf"/>
</dbReference>
<dbReference type="PROSITE" id="PS50137">
    <property type="entry name" value="DS_RBD"/>
    <property type="match status" value="1"/>
</dbReference>
<evidence type="ECO:0000256" key="13">
    <source>
        <dbReference type="ARBA" id="ARBA00022842"/>
    </source>
</evidence>
<dbReference type="SMART" id="SM00535">
    <property type="entry name" value="RIBOc"/>
    <property type="match status" value="1"/>
</dbReference>
<evidence type="ECO:0000259" key="16">
    <source>
        <dbReference type="PROSITE" id="PS50137"/>
    </source>
</evidence>
<comment type="cofactor">
    <cofactor evidence="15">
        <name>Mg(2+)</name>
        <dbReference type="ChEBI" id="CHEBI:18420"/>
    </cofactor>
</comment>
<name>A0A6N9SZ16_9HYPH</name>
<dbReference type="InterPro" id="IPR014720">
    <property type="entry name" value="dsRBD_dom"/>
</dbReference>
<keyword evidence="12 15" id="KW-0378">Hydrolase</keyword>
<dbReference type="FunFam" id="1.10.1520.10:FF:000001">
    <property type="entry name" value="Ribonuclease 3"/>
    <property type="match status" value="1"/>
</dbReference>
<keyword evidence="14 15" id="KW-0694">RNA-binding</keyword>
<evidence type="ECO:0000256" key="11">
    <source>
        <dbReference type="ARBA" id="ARBA00022759"/>
    </source>
</evidence>
<dbReference type="GO" id="GO:0006397">
    <property type="term" value="P:mRNA processing"/>
    <property type="evidence" value="ECO:0007669"/>
    <property type="project" value="UniProtKB-UniRule"/>
</dbReference>